<keyword evidence="6 7" id="KW-0067">ATP-binding</keyword>
<dbReference type="InterPro" id="IPR011009">
    <property type="entry name" value="Kinase-like_dom_sf"/>
</dbReference>
<dbReference type="InterPro" id="IPR000719">
    <property type="entry name" value="Prot_kinase_dom"/>
</dbReference>
<dbReference type="PROSITE" id="PS50011">
    <property type="entry name" value="PROTEIN_KINASE_DOM"/>
    <property type="match status" value="1"/>
</dbReference>
<dbReference type="SMART" id="SM00220">
    <property type="entry name" value="S_TKc"/>
    <property type="match status" value="1"/>
</dbReference>
<keyword evidence="5 9" id="KW-0418">Kinase</keyword>
<dbReference type="OrthoDB" id="193931at2759"/>
<dbReference type="Pfam" id="PF00069">
    <property type="entry name" value="Pkinase"/>
    <property type="match status" value="1"/>
</dbReference>
<dbReference type="SUPFAM" id="SSF56112">
    <property type="entry name" value="Protein kinase-like (PK-like)"/>
    <property type="match status" value="1"/>
</dbReference>
<dbReference type="HOGENOM" id="CLU_000288_59_11_1"/>
<dbReference type="GO" id="GO:0000226">
    <property type="term" value="P:microtubule cytoskeleton organization"/>
    <property type="evidence" value="ECO:0007669"/>
    <property type="project" value="TreeGrafter"/>
</dbReference>
<dbReference type="GO" id="GO:0005524">
    <property type="term" value="F:ATP binding"/>
    <property type="evidence" value="ECO:0007669"/>
    <property type="project" value="UniProtKB-UniRule"/>
</dbReference>
<dbReference type="GO" id="GO:0005737">
    <property type="term" value="C:cytoplasm"/>
    <property type="evidence" value="ECO:0007669"/>
    <property type="project" value="TreeGrafter"/>
</dbReference>
<reference evidence="10" key="1">
    <citation type="journal article" date="2013" name="PLoS Genet.">
        <title>The genome of Spraguea lophii and the basis of host-microsporidian interactions.</title>
        <authorList>
            <person name="Campbell S.E."/>
            <person name="Williams T.A."/>
            <person name="Yousuf A."/>
            <person name="Soanes D.M."/>
            <person name="Paszkiewicz K.H."/>
            <person name="Williams B.A.P."/>
        </authorList>
    </citation>
    <scope>NUCLEOTIDE SEQUENCE [LARGE SCALE GENOMIC DNA]</scope>
    <source>
        <strain evidence="10">42_110</strain>
    </source>
</reference>
<dbReference type="Proteomes" id="UP000014978">
    <property type="component" value="Unassembled WGS sequence"/>
</dbReference>
<dbReference type="PANTHER" id="PTHR24346:SF82">
    <property type="entry name" value="KP78A-RELATED"/>
    <property type="match status" value="1"/>
</dbReference>
<evidence type="ECO:0000256" key="6">
    <source>
        <dbReference type="ARBA" id="ARBA00022840"/>
    </source>
</evidence>
<evidence type="ECO:0000259" key="8">
    <source>
        <dbReference type="PROSITE" id="PS50011"/>
    </source>
</evidence>
<name>S7W840_SPRLO</name>
<dbReference type="GO" id="GO:0035556">
    <property type="term" value="P:intracellular signal transduction"/>
    <property type="evidence" value="ECO:0007669"/>
    <property type="project" value="TreeGrafter"/>
</dbReference>
<dbReference type="STRING" id="1358809.S7W840"/>
<accession>S7W840</accession>
<evidence type="ECO:0000256" key="7">
    <source>
        <dbReference type="PROSITE-ProRule" id="PRU10141"/>
    </source>
</evidence>
<dbReference type="Gene3D" id="1.10.510.10">
    <property type="entry name" value="Transferase(Phosphotransferase) domain 1"/>
    <property type="match status" value="1"/>
</dbReference>
<keyword evidence="4 7" id="KW-0547">Nucleotide-binding</keyword>
<comment type="caution">
    <text evidence="9">The sequence shown here is derived from an EMBL/GenBank/DDBJ whole genome shotgun (WGS) entry which is preliminary data.</text>
</comment>
<dbReference type="EMBL" id="ATCN01001165">
    <property type="protein sequence ID" value="EPR77892.1"/>
    <property type="molecule type" value="Genomic_DNA"/>
</dbReference>
<gene>
    <name evidence="9" type="ORF">SLOPH_2367</name>
</gene>
<keyword evidence="10" id="KW-1185">Reference proteome</keyword>
<organism evidence="9 10">
    <name type="scientific">Spraguea lophii (strain 42_110)</name>
    <name type="common">Microsporidian parasite</name>
    <dbReference type="NCBI Taxonomy" id="1358809"/>
    <lineage>
        <taxon>Eukaryota</taxon>
        <taxon>Fungi</taxon>
        <taxon>Fungi incertae sedis</taxon>
        <taxon>Microsporidia</taxon>
        <taxon>Spragueidae</taxon>
        <taxon>Spraguea</taxon>
    </lineage>
</organism>
<dbReference type="InParanoid" id="S7W840"/>
<keyword evidence="3" id="KW-0808">Transferase</keyword>
<evidence type="ECO:0000256" key="4">
    <source>
        <dbReference type="ARBA" id="ARBA00022741"/>
    </source>
</evidence>
<evidence type="ECO:0000313" key="10">
    <source>
        <dbReference type="Proteomes" id="UP000014978"/>
    </source>
</evidence>
<dbReference type="Gene3D" id="3.30.310.80">
    <property type="entry name" value="Kinase associated domain 1, KA1"/>
    <property type="match status" value="1"/>
</dbReference>
<evidence type="ECO:0000313" key="9">
    <source>
        <dbReference type="EMBL" id="EPR77892.1"/>
    </source>
</evidence>
<feature type="domain" description="Protein kinase" evidence="8">
    <location>
        <begin position="77"/>
        <end position="339"/>
    </location>
</feature>
<dbReference type="InterPro" id="IPR008271">
    <property type="entry name" value="Ser/Thr_kinase_AS"/>
</dbReference>
<evidence type="ECO:0000256" key="5">
    <source>
        <dbReference type="ARBA" id="ARBA00022777"/>
    </source>
</evidence>
<evidence type="ECO:0000256" key="2">
    <source>
        <dbReference type="ARBA" id="ARBA00022527"/>
    </source>
</evidence>
<dbReference type="FunCoup" id="S7W840">
    <property type="interactions" value="175"/>
</dbReference>
<evidence type="ECO:0000256" key="3">
    <source>
        <dbReference type="ARBA" id="ARBA00022679"/>
    </source>
</evidence>
<proteinExistence type="inferred from homology"/>
<feature type="binding site" evidence="7">
    <location>
        <position position="105"/>
    </location>
    <ligand>
        <name>ATP</name>
        <dbReference type="ChEBI" id="CHEBI:30616"/>
    </ligand>
</feature>
<sequence length="620" mass="72619">MDDKYLHNNHSIETLTSLDTEIEDTRNYLKEIDQNIGNVDDRYKQNNKYNIIGEKKNSLEGYVSPKIFLEYGRVGEYKITSSLGKGSSSKVRLGISSSGEKVAIKIVGRKTAPKTYSKESQERRDERTYREVIISTLMKHPHIVRLKNFYYNELHFFLIFEYVDGVMLLDLITKKERKNYVLSENEARRYFNQILSALSYLHSYSIVHRDLKIENVLIDNKGNAKLIDFGLSNFFDERRYLNTFCGSLYFAAPELLKGIKYRGPEIDVWSLGVILYVLLQGRVPFDDQNIHQLHLKIKKGELKIYGQISDEAKFLLKKMICTDTEIRYGLEDVIKSEWVNDKKGNNRLEINYNSYNNYFLDRKISKLHENAIRFLQLVAGKQFKELKNDIIQYKKISKASLNSTIAINRPSVSLYYLFIESLEDSTVDYKNNIEKINNLKIKDYKEKSRDEIIHKFISLIFEKDRKKSFSRYFQPTVFVEESENEEYKSLDSIRNDSNDNECGNNDNSFSSCITNHPKVKNTFIKGIFNHLTFKTSLDHTNVRKSVTEFLAKENIGYEIKEKSYNCSVRSNTHECNFKLSLYYNLLFRKYFLSLKRLSGSAELYKNVKETIKSMINTLDG</sequence>
<dbReference type="GO" id="GO:0004674">
    <property type="term" value="F:protein serine/threonine kinase activity"/>
    <property type="evidence" value="ECO:0007669"/>
    <property type="project" value="UniProtKB-KW"/>
</dbReference>
<protein>
    <submittedName>
        <fullName evidence="9">Serine/threonine protein kinase Kin1</fullName>
    </submittedName>
</protein>
<dbReference type="PANTHER" id="PTHR24346">
    <property type="entry name" value="MAP/MICROTUBULE AFFINITY-REGULATING KINASE"/>
    <property type="match status" value="1"/>
</dbReference>
<dbReference type="InterPro" id="IPR017441">
    <property type="entry name" value="Protein_kinase_ATP_BS"/>
</dbReference>
<dbReference type="OMA" id="IRPTIKM"/>
<keyword evidence="2 9" id="KW-0723">Serine/threonine-protein kinase</keyword>
<dbReference type="PROSITE" id="PS00108">
    <property type="entry name" value="PROTEIN_KINASE_ST"/>
    <property type="match status" value="1"/>
</dbReference>
<comment type="similarity">
    <text evidence="1">Belongs to the protein kinase superfamily. CAMK Ser/Thr protein kinase family. NIM1 subfamily.</text>
</comment>
<evidence type="ECO:0000256" key="1">
    <source>
        <dbReference type="ARBA" id="ARBA00010791"/>
    </source>
</evidence>
<dbReference type="FunFam" id="1.10.510.10:FF:000571">
    <property type="entry name" value="Maternal embryonic leucine zipper kinase"/>
    <property type="match status" value="1"/>
</dbReference>
<dbReference type="AlphaFoldDB" id="S7W840"/>
<dbReference type="PROSITE" id="PS00107">
    <property type="entry name" value="PROTEIN_KINASE_ATP"/>
    <property type="match status" value="1"/>
</dbReference>
<dbReference type="VEuPathDB" id="MicrosporidiaDB:SLOPH_2367"/>